<dbReference type="InterPro" id="IPR036291">
    <property type="entry name" value="NAD(P)-bd_dom_sf"/>
</dbReference>
<dbReference type="InterPro" id="IPR016102">
    <property type="entry name" value="Succinyl-CoA_synth-like"/>
</dbReference>
<dbReference type="PROSITE" id="PS51186">
    <property type="entry name" value="GNAT"/>
    <property type="match status" value="1"/>
</dbReference>
<dbReference type="InterPro" id="IPR016181">
    <property type="entry name" value="Acyl_CoA_acyltransferase"/>
</dbReference>
<dbReference type="InterPro" id="IPR032875">
    <property type="entry name" value="Succ_CoA_lig_flav_dom"/>
</dbReference>
<proteinExistence type="predicted"/>
<dbReference type="SMART" id="SM00881">
    <property type="entry name" value="CoA_binding"/>
    <property type="match status" value="1"/>
</dbReference>
<dbReference type="Pfam" id="PF13302">
    <property type="entry name" value="Acetyltransf_3"/>
    <property type="match status" value="1"/>
</dbReference>
<protein>
    <submittedName>
        <fullName evidence="5">GNAT family N-acetyltransferase</fullName>
    </submittedName>
</protein>
<name>A0ABX1TLC5_9GAMM</name>
<evidence type="ECO:0000313" key="5">
    <source>
        <dbReference type="EMBL" id="NMQ18771.1"/>
    </source>
</evidence>
<keyword evidence="2" id="KW-0547">Nucleotide-binding</keyword>
<dbReference type="Gene3D" id="3.40.50.261">
    <property type="entry name" value="Succinyl-CoA synthetase domains"/>
    <property type="match status" value="2"/>
</dbReference>
<reference evidence="5 6" key="1">
    <citation type="submission" date="2019-03" db="EMBL/GenBank/DDBJ databases">
        <title>Metabolic reconstructions from genomes of highly enriched 'Candidatus Accumulibacter' and 'Candidatus Competibacter' bioreactor populations.</title>
        <authorList>
            <person name="Annavajhala M.K."/>
            <person name="Welles L."/>
            <person name="Abbas B."/>
            <person name="Sorokin D."/>
            <person name="Park H."/>
            <person name="Van Loosdrecht M."/>
            <person name="Chandran K."/>
        </authorList>
    </citation>
    <scope>NUCLEOTIDE SEQUENCE [LARGE SCALE GENOMIC DNA]</scope>
    <source>
        <strain evidence="5 6">SBR_G</strain>
    </source>
</reference>
<feature type="domain" description="N-acetyltransferase" evidence="4">
    <location>
        <begin position="726"/>
        <end position="881"/>
    </location>
</feature>
<dbReference type="SUPFAM" id="SSF51735">
    <property type="entry name" value="NAD(P)-binding Rossmann-fold domains"/>
    <property type="match status" value="1"/>
</dbReference>
<accession>A0ABX1TLC5</accession>
<dbReference type="Pfam" id="PF13380">
    <property type="entry name" value="CoA_binding_2"/>
    <property type="match status" value="1"/>
</dbReference>
<dbReference type="Proteomes" id="UP000760480">
    <property type="component" value="Unassembled WGS sequence"/>
</dbReference>
<dbReference type="SUPFAM" id="SSF55729">
    <property type="entry name" value="Acyl-CoA N-acyltransferases (Nat)"/>
    <property type="match status" value="1"/>
</dbReference>
<dbReference type="PANTHER" id="PTHR43334:SF1">
    <property type="entry name" value="3-HYDROXYPROPIONATE--COA LIGASE [ADP-FORMING]"/>
    <property type="match status" value="1"/>
</dbReference>
<dbReference type="EMBL" id="SPMZ01000016">
    <property type="protein sequence ID" value="NMQ18771.1"/>
    <property type="molecule type" value="Genomic_DNA"/>
</dbReference>
<evidence type="ECO:0000256" key="3">
    <source>
        <dbReference type="ARBA" id="ARBA00022840"/>
    </source>
</evidence>
<evidence type="ECO:0000313" key="6">
    <source>
        <dbReference type="Proteomes" id="UP000760480"/>
    </source>
</evidence>
<dbReference type="InterPro" id="IPR003781">
    <property type="entry name" value="CoA-bd"/>
</dbReference>
<keyword evidence="6" id="KW-1185">Reference proteome</keyword>
<dbReference type="Pfam" id="PF13549">
    <property type="entry name" value="ATP-grasp_5"/>
    <property type="match status" value="1"/>
</dbReference>
<comment type="caution">
    <text evidence="5">The sequence shown here is derived from an EMBL/GenBank/DDBJ whole genome shotgun (WGS) entry which is preliminary data.</text>
</comment>
<keyword evidence="3" id="KW-0067">ATP-binding</keyword>
<dbReference type="Pfam" id="PF13607">
    <property type="entry name" value="Succ_CoA_lig"/>
    <property type="match status" value="1"/>
</dbReference>
<evidence type="ECO:0000259" key="4">
    <source>
        <dbReference type="PROSITE" id="PS51186"/>
    </source>
</evidence>
<dbReference type="Gene3D" id="3.40.50.720">
    <property type="entry name" value="NAD(P)-binding Rossmann-like Domain"/>
    <property type="match status" value="1"/>
</dbReference>
<dbReference type="PANTHER" id="PTHR43334">
    <property type="entry name" value="ACETATE--COA LIGASE [ADP-FORMING]"/>
    <property type="match status" value="1"/>
</dbReference>
<evidence type="ECO:0000256" key="1">
    <source>
        <dbReference type="ARBA" id="ARBA00022598"/>
    </source>
</evidence>
<dbReference type="Gene3D" id="3.40.630.30">
    <property type="match status" value="1"/>
</dbReference>
<sequence length="884" mass="94187">MPVGNDYPPDETLVHLTGLHGVSTAVRPLAGIGIRKRCIPRGRAVYPEPSRPGATTMPTHLSRYLFEPDSVALVGASERPGSPGAVLTRNVLAGGFKGDLFLVNRRHRRVQGVPAFRHLSELPRTPELAILATPATTLPALLAELGRRGTEVAVVVSAANSGKTNRTADPYPALLAAAKPHGLRVLGPDSLGLMAPRAGLNASLGHRFPPPGHLALIAQSGMMLTPVLEWMASRGIGISGMVALGTGIDIGFAELLDEFADDPNTQAILLCLEALPVGAAGTSVEIARSFLSAARAAARVKPVLVVRAGRGGDPVSHQSDAVYDAAFRRAGMLRVQSLRELCWAAETLALDLPVNGDRLAIVGNSRELGLLATDTLLAEGGRLARFSGATEAALRPIVPGATPDNPLDLGRDAGRSRFAAVLDILLEAPETDGVLMLHAPNALVAVADGAAAAIEAIERYRAHGGQRLGMLTCYLDIDNARAVRRRLLAARIPAYDTPNDAIRAFMQRWRQQRNRIALLETPPDRSDRFDADPTVARRILRRALAEGRELLSASETSALLTMYGISPQTAASASTAQPTAPVLLDLAIRMVVDPVFGPVLLLGLGGGAAVLSDEVVAVLPPLDPVLARAALAQTRIQRLLQSADAGKDLLDDAVLLLVKVARLIVDLAEIVELALNPIAVTATGVAMGTARVRVATAMAPAHGRLAIRPYPRELEETLSLPDGSTLWIRPVRPEDEPGFIAGFAQLSREEVRMRFMYVVKELTHADAARLTRIDYDREMALVALRQRVGQAPGLCGVARFGHGFDRARAEFAIVLLRDATGIGLGSLLLRRLIDHARRQGIRELFGEVLRDNESMLKLCRAMGFTVRACPDDPGVMIAALPLTG</sequence>
<evidence type="ECO:0000256" key="2">
    <source>
        <dbReference type="ARBA" id="ARBA00022741"/>
    </source>
</evidence>
<keyword evidence="1" id="KW-0436">Ligase</keyword>
<dbReference type="Gene3D" id="3.30.470.20">
    <property type="entry name" value="ATP-grasp fold, B domain"/>
    <property type="match status" value="1"/>
</dbReference>
<dbReference type="SUPFAM" id="SSF52210">
    <property type="entry name" value="Succinyl-CoA synthetase domains"/>
    <property type="match status" value="2"/>
</dbReference>
<dbReference type="InterPro" id="IPR051538">
    <property type="entry name" value="Acyl-CoA_Synth/Transferase"/>
</dbReference>
<dbReference type="InterPro" id="IPR000182">
    <property type="entry name" value="GNAT_dom"/>
</dbReference>
<gene>
    <name evidence="5" type="ORF">E4P82_05865</name>
</gene>
<organism evidence="5 6">
    <name type="scientific">Candidatus Competibacter phosphatis</name>
    <dbReference type="NCBI Taxonomy" id="221280"/>
    <lineage>
        <taxon>Bacteria</taxon>
        <taxon>Pseudomonadati</taxon>
        <taxon>Pseudomonadota</taxon>
        <taxon>Gammaproteobacteria</taxon>
        <taxon>Candidatus Competibacteraceae</taxon>
        <taxon>Candidatus Competibacter</taxon>
    </lineage>
</organism>